<protein>
    <submittedName>
        <fullName evidence="7">2-aminoethylphosphonate ABC transporter permease subunit</fullName>
    </submittedName>
</protein>
<feature type="domain" description="ABC transmembrane type-1" evidence="6">
    <location>
        <begin position="54"/>
        <end position="257"/>
    </location>
</feature>
<gene>
    <name evidence="7" type="ORF">DSM107014_09720</name>
</gene>
<comment type="caution">
    <text evidence="7">The sequence shown here is derived from an EMBL/GenBank/DDBJ whole genome shotgun (WGS) entry which is preliminary data.</text>
</comment>
<feature type="transmembrane region" description="Helical" evidence="5">
    <location>
        <begin position="236"/>
        <end position="256"/>
    </location>
</feature>
<evidence type="ECO:0000259" key="6">
    <source>
        <dbReference type="PROSITE" id="PS50928"/>
    </source>
</evidence>
<dbReference type="InterPro" id="IPR000515">
    <property type="entry name" value="MetI-like"/>
</dbReference>
<keyword evidence="5" id="KW-0813">Transport</keyword>
<dbReference type="SUPFAM" id="SSF161098">
    <property type="entry name" value="MetI-like"/>
    <property type="match status" value="2"/>
</dbReference>
<dbReference type="GO" id="GO:0055085">
    <property type="term" value="P:transmembrane transport"/>
    <property type="evidence" value="ECO:0007669"/>
    <property type="project" value="InterPro"/>
</dbReference>
<feature type="transmembrane region" description="Helical" evidence="5">
    <location>
        <begin position="485"/>
        <end position="504"/>
    </location>
</feature>
<dbReference type="Gene3D" id="1.10.3720.10">
    <property type="entry name" value="MetI-like"/>
    <property type="match status" value="2"/>
</dbReference>
<feature type="transmembrane region" description="Helical" evidence="5">
    <location>
        <begin position="182"/>
        <end position="206"/>
    </location>
</feature>
<organism evidence="7 8">
    <name type="scientific">Gomphosphaeria aponina SAG 52.96 = DSM 107014</name>
    <dbReference type="NCBI Taxonomy" id="1521640"/>
    <lineage>
        <taxon>Bacteria</taxon>
        <taxon>Bacillati</taxon>
        <taxon>Cyanobacteriota</taxon>
        <taxon>Cyanophyceae</taxon>
        <taxon>Oscillatoriophycideae</taxon>
        <taxon>Chroococcales</taxon>
        <taxon>Gomphosphaeriaceae</taxon>
        <taxon>Gomphosphaeria</taxon>
    </lineage>
</organism>
<evidence type="ECO:0000313" key="8">
    <source>
        <dbReference type="Proteomes" id="UP000767446"/>
    </source>
</evidence>
<reference evidence="7" key="1">
    <citation type="submission" date="2021-02" db="EMBL/GenBank/DDBJ databases">
        <title>Metagenome analyses of Stigonema ocellatum DSM 106950, Chlorogloea purpurea SAG 13.99 and Gomphosphaeria aponina DSM 107014.</title>
        <authorList>
            <person name="Marter P."/>
            <person name="Huang S."/>
        </authorList>
    </citation>
    <scope>NUCLEOTIDE SEQUENCE</scope>
    <source>
        <strain evidence="7">JP213</strain>
    </source>
</reference>
<dbReference type="PROSITE" id="PS50928">
    <property type="entry name" value="ABC_TM1"/>
    <property type="match status" value="2"/>
</dbReference>
<name>A0A941GY48_9CHRO</name>
<dbReference type="AlphaFoldDB" id="A0A941GY48"/>
<keyword evidence="2 5" id="KW-0812">Transmembrane</keyword>
<feature type="transmembrane region" description="Helical" evidence="5">
    <location>
        <begin position="337"/>
        <end position="363"/>
    </location>
</feature>
<feature type="domain" description="ABC transmembrane type-1" evidence="6">
    <location>
        <begin position="338"/>
        <end position="533"/>
    </location>
</feature>
<feature type="transmembrane region" description="Helical" evidence="5">
    <location>
        <begin position="134"/>
        <end position="162"/>
    </location>
</feature>
<sequence length="551" mass="60650">MRGLLLLGTLWLFVGVVFPLYPMLIRSFYDSNGSWVGLSNYVKYINTPSLSVSFFNSFYIAIVSTIIAVSLALIFSYALTRTAMVGKPWFKILGMLPIYIPPIATAIGLIYLFGNKGLVTTGAFGRLPTWDINLYGANGIILGEVLYVFPQALVILTTALSLTDARLYEAAQALRTSPMRTFLTITIPSVKYGLISAMFVCFILAFTDFGVPKVVGGDFNVLATDIYKQVIGQQNFSMGATISVFLLIPTVFAFVIDRIIQRKQTALVTAKAVPLQPKSNPMLDGIMFAFCSLIVGLILIVFATIILASLVQVWPYNFQLGFKHYNFNNVAGGGYNAYWNSIVMSLYTALLGTIIVFIGAYLVEKGKGLKWLRSLNYFLSTVPLALPGLVLGLAYVFFFNNPSNPLNGLYGTLGILVICNIIHFYTVCFLTASTGLKQIDPEFEAVSASMAVPFYKTFWLVTVPLCLPILLEIGIYYFVNTMVTISAIIFLYPAHIPLAAVAIINMDDAGDIAPAAAMSTLIVLTSMGIRAIYWWGTKGLRKRNQAWLKRS</sequence>
<dbReference type="PANTHER" id="PTHR43496:SF1">
    <property type="entry name" value="POLYGALACTURONAN_RHAMNOGALACTURONAN TRANSPORT SYSTEM PERMEASE PROTEIN YTEP"/>
    <property type="match status" value="1"/>
</dbReference>
<evidence type="ECO:0000256" key="5">
    <source>
        <dbReference type="RuleBase" id="RU363032"/>
    </source>
</evidence>
<feature type="transmembrane region" description="Helical" evidence="5">
    <location>
        <begin position="286"/>
        <end position="317"/>
    </location>
</feature>
<dbReference type="NCBIfam" id="TIGR03262">
    <property type="entry name" value="PhnU2"/>
    <property type="match status" value="1"/>
</dbReference>
<feature type="transmembrane region" description="Helical" evidence="5">
    <location>
        <begin position="58"/>
        <end position="80"/>
    </location>
</feature>
<evidence type="ECO:0000256" key="4">
    <source>
        <dbReference type="ARBA" id="ARBA00023136"/>
    </source>
</evidence>
<feature type="transmembrane region" description="Helical" evidence="5">
    <location>
        <begin position="92"/>
        <end position="114"/>
    </location>
</feature>
<evidence type="ECO:0000256" key="1">
    <source>
        <dbReference type="ARBA" id="ARBA00004141"/>
    </source>
</evidence>
<comment type="similarity">
    <text evidence="5">Belongs to the binding-protein-dependent transport system permease family.</text>
</comment>
<feature type="transmembrane region" description="Helical" evidence="5">
    <location>
        <begin position="410"/>
        <end position="436"/>
    </location>
</feature>
<dbReference type="Pfam" id="PF00528">
    <property type="entry name" value="BPD_transp_1"/>
    <property type="match status" value="1"/>
</dbReference>
<dbReference type="GO" id="GO:0005886">
    <property type="term" value="C:plasma membrane"/>
    <property type="evidence" value="ECO:0007669"/>
    <property type="project" value="UniProtKB-SubCell"/>
</dbReference>
<dbReference type="EMBL" id="JADQBC010000057">
    <property type="protein sequence ID" value="MBR8828158.1"/>
    <property type="molecule type" value="Genomic_DNA"/>
</dbReference>
<dbReference type="CDD" id="cd06261">
    <property type="entry name" value="TM_PBP2"/>
    <property type="match status" value="1"/>
</dbReference>
<dbReference type="InterPro" id="IPR017664">
    <property type="entry name" value="AminoethylPonate_ABC_perm-1"/>
</dbReference>
<dbReference type="Proteomes" id="UP000767446">
    <property type="component" value="Unassembled WGS sequence"/>
</dbReference>
<evidence type="ECO:0000313" key="7">
    <source>
        <dbReference type="EMBL" id="MBR8828158.1"/>
    </source>
</evidence>
<comment type="subcellular location">
    <subcellularLocation>
        <location evidence="5">Cell membrane</location>
        <topology evidence="5">Multi-pass membrane protein</topology>
    </subcellularLocation>
    <subcellularLocation>
        <location evidence="1">Membrane</location>
        <topology evidence="1">Multi-pass membrane protein</topology>
    </subcellularLocation>
</comment>
<keyword evidence="4 5" id="KW-0472">Membrane</keyword>
<feature type="transmembrane region" description="Helical" evidence="5">
    <location>
        <begin position="516"/>
        <end position="535"/>
    </location>
</feature>
<keyword evidence="3 5" id="KW-1133">Transmembrane helix</keyword>
<evidence type="ECO:0000256" key="2">
    <source>
        <dbReference type="ARBA" id="ARBA00022692"/>
    </source>
</evidence>
<evidence type="ECO:0000256" key="3">
    <source>
        <dbReference type="ARBA" id="ARBA00022989"/>
    </source>
</evidence>
<dbReference type="InterPro" id="IPR035906">
    <property type="entry name" value="MetI-like_sf"/>
</dbReference>
<feature type="transmembrane region" description="Helical" evidence="5">
    <location>
        <begin position="375"/>
        <end position="398"/>
    </location>
</feature>
<feature type="transmembrane region" description="Helical" evidence="5">
    <location>
        <begin position="457"/>
        <end position="479"/>
    </location>
</feature>
<proteinExistence type="inferred from homology"/>
<dbReference type="PANTHER" id="PTHR43496">
    <property type="entry name" value="PROTEIN LPLB"/>
    <property type="match status" value="1"/>
</dbReference>
<accession>A0A941GY48</accession>